<proteinExistence type="predicted"/>
<dbReference type="EMBL" id="BK032788">
    <property type="protein sequence ID" value="DAF60397.1"/>
    <property type="molecule type" value="Genomic_DNA"/>
</dbReference>
<keyword evidence="3" id="KW-0547">Nucleotide-binding</keyword>
<evidence type="ECO:0000259" key="1">
    <source>
        <dbReference type="PROSITE" id="PS51192"/>
    </source>
</evidence>
<dbReference type="InterPro" id="IPR027417">
    <property type="entry name" value="P-loop_NTPase"/>
</dbReference>
<dbReference type="SMART" id="SM00487">
    <property type="entry name" value="DEXDc"/>
    <property type="match status" value="1"/>
</dbReference>
<keyword evidence="3" id="KW-0378">Hydrolase</keyword>
<dbReference type="InterPro" id="IPR006935">
    <property type="entry name" value="Helicase/UvrB_N"/>
</dbReference>
<feature type="domain" description="Helicase C-terminal" evidence="2">
    <location>
        <begin position="230"/>
        <end position="384"/>
    </location>
</feature>
<sequence>MKYKLRDYQAEASKRAVEFFLDKKRNWNAFEVIPTGGGKSVVIADIAANLKDKVIVFSPTKEILEQNYKKYCSYGFDNASIYSASFKSKEISDVTFATIGSVKAHPELFESFKYIICDECHLIRPDEGMYKKFFEQVKCKVLGFTATPYRLSSYQNYGSILKFLTRTRDKIFKEMIYYVQIDEMMNRGYLAKPHYYTCKPPEWSEGNLKLNSTCRDYTDKSVQQEYERVDFYSWLVSVVNRLLHPKRGGERKGILVFTRFVKEAQRLADSISCCEMVSGDTPMKERDAILERFKNGETKVLVNSQVLVVGFDYPALDTLVMAKPTRSLAVYYQILGRILRPSEGKDAWFVDLCGSYDLFGKVDEMQIIDQNGKGKWVIMNGDKQLTNKFF</sequence>
<feature type="domain" description="Helicase ATP-binding" evidence="1">
    <location>
        <begin position="20"/>
        <end position="148"/>
    </location>
</feature>
<dbReference type="PROSITE" id="PS51192">
    <property type="entry name" value="HELICASE_ATP_BIND_1"/>
    <property type="match status" value="1"/>
</dbReference>
<dbReference type="InterPro" id="IPR014001">
    <property type="entry name" value="Helicase_ATP-bd"/>
</dbReference>
<dbReference type="SUPFAM" id="SSF52540">
    <property type="entry name" value="P-loop containing nucleoside triphosphate hydrolases"/>
    <property type="match status" value="1"/>
</dbReference>
<dbReference type="PROSITE" id="PS51194">
    <property type="entry name" value="HELICASE_CTER"/>
    <property type="match status" value="1"/>
</dbReference>
<accession>A0A8S5TAP7</accession>
<dbReference type="GO" id="GO:0016787">
    <property type="term" value="F:hydrolase activity"/>
    <property type="evidence" value="ECO:0007669"/>
    <property type="project" value="InterPro"/>
</dbReference>
<dbReference type="GO" id="GO:0004386">
    <property type="term" value="F:helicase activity"/>
    <property type="evidence" value="ECO:0007669"/>
    <property type="project" value="UniProtKB-KW"/>
</dbReference>
<dbReference type="InterPro" id="IPR050742">
    <property type="entry name" value="Helicase_Restrict-Modif_Enz"/>
</dbReference>
<protein>
    <submittedName>
        <fullName evidence="3">DNA helicase</fullName>
    </submittedName>
</protein>
<organism evidence="3">
    <name type="scientific">Siphoviridae sp. ctmHK36</name>
    <dbReference type="NCBI Taxonomy" id="2827931"/>
    <lineage>
        <taxon>Viruses</taxon>
        <taxon>Duplodnaviria</taxon>
        <taxon>Heunggongvirae</taxon>
        <taxon>Uroviricota</taxon>
        <taxon>Caudoviricetes</taxon>
    </lineage>
</organism>
<evidence type="ECO:0000259" key="2">
    <source>
        <dbReference type="PROSITE" id="PS51194"/>
    </source>
</evidence>
<dbReference type="InterPro" id="IPR001650">
    <property type="entry name" value="Helicase_C-like"/>
</dbReference>
<dbReference type="PANTHER" id="PTHR47396">
    <property type="entry name" value="TYPE I RESTRICTION ENZYME ECOKI R PROTEIN"/>
    <property type="match status" value="1"/>
</dbReference>
<dbReference type="PANTHER" id="PTHR47396:SF1">
    <property type="entry name" value="ATP-DEPENDENT HELICASE IRC3-RELATED"/>
    <property type="match status" value="1"/>
</dbReference>
<keyword evidence="3" id="KW-0067">ATP-binding</keyword>
<name>A0A8S5TAP7_9CAUD</name>
<dbReference type="Pfam" id="PF04851">
    <property type="entry name" value="ResIII"/>
    <property type="match status" value="1"/>
</dbReference>
<dbReference type="SMART" id="SM00490">
    <property type="entry name" value="HELICc"/>
    <property type="match status" value="1"/>
</dbReference>
<reference evidence="3" key="1">
    <citation type="journal article" date="2021" name="Proc. Natl. Acad. Sci. U.S.A.">
        <title>A Catalog of Tens of Thousands of Viruses from Human Metagenomes Reveals Hidden Associations with Chronic Diseases.</title>
        <authorList>
            <person name="Tisza M.J."/>
            <person name="Buck C.B."/>
        </authorList>
    </citation>
    <scope>NUCLEOTIDE SEQUENCE</scope>
    <source>
        <strain evidence="3">CtmHK36</strain>
    </source>
</reference>
<keyword evidence="3" id="KW-0347">Helicase</keyword>
<dbReference type="Pfam" id="PF00271">
    <property type="entry name" value="Helicase_C"/>
    <property type="match status" value="1"/>
</dbReference>
<dbReference type="GO" id="GO:0003677">
    <property type="term" value="F:DNA binding"/>
    <property type="evidence" value="ECO:0007669"/>
    <property type="project" value="InterPro"/>
</dbReference>
<evidence type="ECO:0000313" key="3">
    <source>
        <dbReference type="EMBL" id="DAF60397.1"/>
    </source>
</evidence>
<dbReference type="Gene3D" id="3.40.50.300">
    <property type="entry name" value="P-loop containing nucleotide triphosphate hydrolases"/>
    <property type="match status" value="2"/>
</dbReference>
<dbReference type="GO" id="GO:0005524">
    <property type="term" value="F:ATP binding"/>
    <property type="evidence" value="ECO:0007669"/>
    <property type="project" value="InterPro"/>
</dbReference>